<dbReference type="Proteomes" id="UP001372834">
    <property type="component" value="Unassembled WGS sequence"/>
</dbReference>
<gene>
    <name evidence="1" type="ORF">RUM43_002378</name>
</gene>
<proteinExistence type="predicted"/>
<evidence type="ECO:0000313" key="2">
    <source>
        <dbReference type="Proteomes" id="UP001372834"/>
    </source>
</evidence>
<dbReference type="EMBL" id="JAWJWE010000036">
    <property type="protein sequence ID" value="KAK6628563.1"/>
    <property type="molecule type" value="Genomic_DNA"/>
</dbReference>
<protein>
    <submittedName>
        <fullName evidence="1">Uncharacterized protein</fullName>
    </submittedName>
</protein>
<accession>A0AAN8PZG9</accession>
<sequence>MEIKRSDDTVTINQEKFIDKILNKFESSKEKKTPMEVQKDETKDINVNCPHREIIGSLVYLATEPDRTSCSSDLMQTGQATTEVGKMRLGEGIVRDLGIRSDVKPGNQGAIDLRRNFERNSKRSKHTDVKAHIIKDLHTAFQERGVLESVKMDVAILSVDVNDVSAKAKKFELVKAHRMSSRETNSKV</sequence>
<dbReference type="AlphaFoldDB" id="A0AAN8PZG9"/>
<comment type="caution">
    <text evidence="1">The sequence shown here is derived from an EMBL/GenBank/DDBJ whole genome shotgun (WGS) entry which is preliminary data.</text>
</comment>
<reference evidence="1 2" key="1">
    <citation type="submission" date="2023-10" db="EMBL/GenBank/DDBJ databases">
        <title>Genomes of two closely related lineages of the louse Polyplax serrata with different host specificities.</title>
        <authorList>
            <person name="Martinu J."/>
            <person name="Tarabai H."/>
            <person name="Stefka J."/>
            <person name="Hypsa V."/>
        </authorList>
    </citation>
    <scope>NUCLEOTIDE SEQUENCE [LARGE SCALE GENOMIC DNA]</scope>
    <source>
        <strain evidence="1">HR10_N</strain>
    </source>
</reference>
<evidence type="ECO:0000313" key="1">
    <source>
        <dbReference type="EMBL" id="KAK6628563.1"/>
    </source>
</evidence>
<organism evidence="1 2">
    <name type="scientific">Polyplax serrata</name>
    <name type="common">Common mouse louse</name>
    <dbReference type="NCBI Taxonomy" id="468196"/>
    <lineage>
        <taxon>Eukaryota</taxon>
        <taxon>Metazoa</taxon>
        <taxon>Ecdysozoa</taxon>
        <taxon>Arthropoda</taxon>
        <taxon>Hexapoda</taxon>
        <taxon>Insecta</taxon>
        <taxon>Pterygota</taxon>
        <taxon>Neoptera</taxon>
        <taxon>Paraneoptera</taxon>
        <taxon>Psocodea</taxon>
        <taxon>Troctomorpha</taxon>
        <taxon>Phthiraptera</taxon>
        <taxon>Anoplura</taxon>
        <taxon>Polyplacidae</taxon>
        <taxon>Polyplax</taxon>
    </lineage>
</organism>
<name>A0AAN8PZG9_POLSC</name>